<dbReference type="AlphaFoldDB" id="A0A163S9Y8"/>
<dbReference type="EMBL" id="LRIE01000059">
    <property type="protein sequence ID" value="KZM36161.1"/>
    <property type="molecule type" value="Genomic_DNA"/>
</dbReference>
<comment type="caution">
    <text evidence="2">The sequence shown here is derived from an EMBL/GenBank/DDBJ whole genome shotgun (WGS) entry which is preliminary data.</text>
</comment>
<gene>
    <name evidence="2" type="ORF">OJAG_11800</name>
</gene>
<proteinExistence type="predicted"/>
<dbReference type="Proteomes" id="UP000076447">
    <property type="component" value="Unassembled WGS sequence"/>
</dbReference>
<evidence type="ECO:0000256" key="1">
    <source>
        <dbReference type="SAM" id="MobiDB-lite"/>
    </source>
</evidence>
<dbReference type="InterPro" id="IPR036689">
    <property type="entry name" value="ESAT-6-like_sf"/>
</dbReference>
<feature type="region of interest" description="Disordered" evidence="1">
    <location>
        <begin position="76"/>
        <end position="151"/>
    </location>
</feature>
<dbReference type="SUPFAM" id="SSF140453">
    <property type="entry name" value="EsxAB dimer-like"/>
    <property type="match status" value="1"/>
</dbReference>
<protein>
    <recommendedName>
        <fullName evidence="4">WXG100 family type VII secretion target</fullName>
    </recommendedName>
</protein>
<feature type="compositionally biased region" description="Gly residues" evidence="1">
    <location>
        <begin position="90"/>
        <end position="114"/>
    </location>
</feature>
<feature type="compositionally biased region" description="Low complexity" evidence="1">
    <location>
        <begin position="115"/>
        <end position="124"/>
    </location>
</feature>
<reference evidence="2 3" key="1">
    <citation type="submission" date="2016-01" db="EMBL/GenBank/DDBJ databases">
        <title>Genome sequence of Oerskovia enterophila VJag, an agar and cellulose degrading bacterium.</title>
        <authorList>
            <person name="Poehlein A."/>
            <person name="Jag V."/>
            <person name="Bengelsdorf F."/>
            <person name="Duerre P."/>
            <person name="Daniel R."/>
        </authorList>
    </citation>
    <scope>NUCLEOTIDE SEQUENCE [LARGE SCALE GENOMIC DNA]</scope>
    <source>
        <strain evidence="2 3">VJag</strain>
    </source>
</reference>
<evidence type="ECO:0008006" key="4">
    <source>
        <dbReference type="Google" id="ProtNLM"/>
    </source>
</evidence>
<evidence type="ECO:0000313" key="3">
    <source>
        <dbReference type="Proteomes" id="UP000076447"/>
    </source>
</evidence>
<dbReference type="STRING" id="43678.OJAG_11800"/>
<dbReference type="OrthoDB" id="5244663at2"/>
<dbReference type="Gene3D" id="1.10.287.1060">
    <property type="entry name" value="ESAT-6-like"/>
    <property type="match status" value="1"/>
</dbReference>
<dbReference type="PATRIC" id="fig|43678.3.peg.1231"/>
<accession>A0A163S9Y8</accession>
<dbReference type="RefSeq" id="WP_068707635.1">
    <property type="nucleotide sequence ID" value="NZ_LRIE01000059.1"/>
</dbReference>
<evidence type="ECO:0000313" key="2">
    <source>
        <dbReference type="EMBL" id="KZM36161.1"/>
    </source>
</evidence>
<sequence>MAFYGADVTALRALGKSFDEASGELDDLRTRISQRLGSVDWKGPDAEHFRDLWSSQCASALTTTRDALREAGTALVRNADHQEVTSEDNGPGGTSWGGGAPGGGSTSGPGGGPVIGPAGPLAPGSPWWLHGGTGGAAGEKVDNSGVFDPHRNYQSTYQMSTLDGEQVDGPLLDDKRPVDARAHLASANASGVLGVQGEMDGSFGESSGFHGDGSLAGWAGARADAGAGGYVGADGLAVEGQAGVAVGAGGKADGSLGYGILEANGSAEAFAGARAGVDAAASVGPDGLGVAVGAEAFAGAEAKVEASVGIEGAQVGAEATGYAGIGVRANVDVKAGWEHTEIDIDLGVALGLGGGVGLKVDLEPKKLVEGLTDLLPW</sequence>
<name>A0A163S9Y8_9CELL</name>
<organism evidence="2 3">
    <name type="scientific">Oerskovia enterophila</name>
    <dbReference type="NCBI Taxonomy" id="43678"/>
    <lineage>
        <taxon>Bacteria</taxon>
        <taxon>Bacillati</taxon>
        <taxon>Actinomycetota</taxon>
        <taxon>Actinomycetes</taxon>
        <taxon>Micrococcales</taxon>
        <taxon>Cellulomonadaceae</taxon>
        <taxon>Oerskovia</taxon>
    </lineage>
</organism>